<comment type="caution">
    <text evidence="2">The sequence shown here is derived from an EMBL/GenBank/DDBJ whole genome shotgun (WGS) entry which is preliminary data.</text>
</comment>
<gene>
    <name evidence="2" type="ORF">CEXT_255531</name>
</gene>
<sequence length="136" mass="15363">MIAGSVSTIVTSVLSVVSLLMFASKIPKTMMETRTQFRKLYQLALLDGGTISVQRLMLLKYFAEIEPFYLPVWDFSKWTEDQEQQIDKCCEILFLVSIIAEGISEANVNRATTEEIHTVIVRTYSATIDVVGMTML</sequence>
<proteinExistence type="predicted"/>
<keyword evidence="1" id="KW-0472">Membrane</keyword>
<dbReference type="EMBL" id="BPLR01006752">
    <property type="protein sequence ID" value="GIY12173.1"/>
    <property type="molecule type" value="Genomic_DNA"/>
</dbReference>
<accession>A0AAV4QQ36</accession>
<reference evidence="2 3" key="1">
    <citation type="submission" date="2021-06" db="EMBL/GenBank/DDBJ databases">
        <title>Caerostris extrusa draft genome.</title>
        <authorList>
            <person name="Kono N."/>
            <person name="Arakawa K."/>
        </authorList>
    </citation>
    <scope>NUCLEOTIDE SEQUENCE [LARGE SCALE GENOMIC DNA]</scope>
</reference>
<dbReference type="Proteomes" id="UP001054945">
    <property type="component" value="Unassembled WGS sequence"/>
</dbReference>
<feature type="transmembrane region" description="Helical" evidence="1">
    <location>
        <begin position="6"/>
        <end position="24"/>
    </location>
</feature>
<keyword evidence="1" id="KW-1133">Transmembrane helix</keyword>
<evidence type="ECO:0000313" key="2">
    <source>
        <dbReference type="EMBL" id="GIY12173.1"/>
    </source>
</evidence>
<protein>
    <submittedName>
        <fullName evidence="2">Uncharacterized protein</fullName>
    </submittedName>
</protein>
<evidence type="ECO:0000313" key="3">
    <source>
        <dbReference type="Proteomes" id="UP001054945"/>
    </source>
</evidence>
<keyword evidence="3" id="KW-1185">Reference proteome</keyword>
<name>A0AAV4QQ36_CAEEX</name>
<dbReference type="AlphaFoldDB" id="A0AAV4QQ36"/>
<organism evidence="2 3">
    <name type="scientific">Caerostris extrusa</name>
    <name type="common">Bark spider</name>
    <name type="synonym">Caerostris bankana</name>
    <dbReference type="NCBI Taxonomy" id="172846"/>
    <lineage>
        <taxon>Eukaryota</taxon>
        <taxon>Metazoa</taxon>
        <taxon>Ecdysozoa</taxon>
        <taxon>Arthropoda</taxon>
        <taxon>Chelicerata</taxon>
        <taxon>Arachnida</taxon>
        <taxon>Araneae</taxon>
        <taxon>Araneomorphae</taxon>
        <taxon>Entelegynae</taxon>
        <taxon>Araneoidea</taxon>
        <taxon>Araneidae</taxon>
        <taxon>Caerostris</taxon>
    </lineage>
</organism>
<evidence type="ECO:0000256" key="1">
    <source>
        <dbReference type="SAM" id="Phobius"/>
    </source>
</evidence>
<keyword evidence="1" id="KW-0812">Transmembrane</keyword>